<keyword evidence="3" id="KW-1185">Reference proteome</keyword>
<accession>A0ABT2VM00</accession>
<dbReference type="Gene3D" id="3.40.50.720">
    <property type="entry name" value="NAD(P)-binding Rossmann-like Domain"/>
    <property type="match status" value="1"/>
</dbReference>
<dbReference type="PANTHER" id="PTHR45458">
    <property type="entry name" value="SHORT-CHAIN DEHYDROGENASE/REDUCTASE SDR"/>
    <property type="match status" value="1"/>
</dbReference>
<reference evidence="3" key="1">
    <citation type="submission" date="2023-07" db="EMBL/GenBank/DDBJ databases">
        <title>Study on multiphase classification of strain Alteromonas salexigens isolated from the Yellow Sea.</title>
        <authorList>
            <person name="Sun L."/>
        </authorList>
    </citation>
    <scope>NUCLEOTIDE SEQUENCE [LARGE SCALE GENOMIC DNA]</scope>
    <source>
        <strain evidence="3">ASW11-19</strain>
    </source>
</reference>
<dbReference type="SUPFAM" id="SSF51735">
    <property type="entry name" value="NAD(P)-binding Rossmann-fold domains"/>
    <property type="match status" value="1"/>
</dbReference>
<dbReference type="CDD" id="cd05325">
    <property type="entry name" value="carb_red_sniffer_like_SDR_c"/>
    <property type="match status" value="1"/>
</dbReference>
<protein>
    <submittedName>
        <fullName evidence="2">SDR family oxidoreductase</fullName>
    </submittedName>
</protein>
<comment type="caution">
    <text evidence="2">The sequence shown here is derived from an EMBL/GenBank/DDBJ whole genome shotgun (WGS) entry which is preliminary data.</text>
</comment>
<sequence length="219" mass="22916">MNVVITGGNRGIGLALVNACITRGDTVYATCRNSCDDLNATGATVITGVDVSRPDALPQALAPLGDVAIDLLINNAGVLGRETLEDWDPNTIDYQFRVNALGPLLVTQTLLPALSNKAKVAMITSRMGSMQDNGSGGYYGYRMSKAALNAAGVSLARDLAPKGIAVGLFHPGYVQTEMVNNNGDIDAATAAARLLARIEELSLDNTGSFVHSNGDPLPW</sequence>
<dbReference type="PANTHER" id="PTHR45458:SF1">
    <property type="entry name" value="SHORT CHAIN DEHYDROGENASE"/>
    <property type="match status" value="1"/>
</dbReference>
<dbReference type="RefSeq" id="WP_262992961.1">
    <property type="nucleotide sequence ID" value="NZ_JAOTJC010000006.1"/>
</dbReference>
<evidence type="ECO:0000313" key="3">
    <source>
        <dbReference type="Proteomes" id="UP001209257"/>
    </source>
</evidence>
<proteinExistence type="inferred from homology"/>
<dbReference type="PRINTS" id="PR00080">
    <property type="entry name" value="SDRFAMILY"/>
</dbReference>
<evidence type="ECO:0000313" key="2">
    <source>
        <dbReference type="EMBL" id="MCU7554284.1"/>
    </source>
</evidence>
<dbReference type="Pfam" id="PF00106">
    <property type="entry name" value="adh_short"/>
    <property type="match status" value="1"/>
</dbReference>
<dbReference type="InterPro" id="IPR002347">
    <property type="entry name" value="SDR_fam"/>
</dbReference>
<dbReference type="InterPro" id="IPR036291">
    <property type="entry name" value="NAD(P)-bd_dom_sf"/>
</dbReference>
<name>A0ABT2VM00_9ALTE</name>
<comment type="similarity">
    <text evidence="1">Belongs to the short-chain dehydrogenases/reductases (SDR) family.</text>
</comment>
<organism evidence="2 3">
    <name type="scientific">Alteromonas salexigens</name>
    <dbReference type="NCBI Taxonomy" id="2982530"/>
    <lineage>
        <taxon>Bacteria</taxon>
        <taxon>Pseudomonadati</taxon>
        <taxon>Pseudomonadota</taxon>
        <taxon>Gammaproteobacteria</taxon>
        <taxon>Alteromonadales</taxon>
        <taxon>Alteromonadaceae</taxon>
        <taxon>Alteromonas/Salinimonas group</taxon>
        <taxon>Alteromonas</taxon>
    </lineage>
</organism>
<dbReference type="InterPro" id="IPR052184">
    <property type="entry name" value="SDR_enzymes"/>
</dbReference>
<evidence type="ECO:0000256" key="1">
    <source>
        <dbReference type="RuleBase" id="RU000363"/>
    </source>
</evidence>
<dbReference type="EMBL" id="JAOTJC010000006">
    <property type="protein sequence ID" value="MCU7554284.1"/>
    <property type="molecule type" value="Genomic_DNA"/>
</dbReference>
<dbReference type="Proteomes" id="UP001209257">
    <property type="component" value="Unassembled WGS sequence"/>
</dbReference>
<dbReference type="PRINTS" id="PR00081">
    <property type="entry name" value="GDHRDH"/>
</dbReference>
<gene>
    <name evidence="2" type="ORF">OCL06_06710</name>
</gene>